<keyword evidence="2" id="KW-0902">Two-component regulatory system</keyword>
<reference evidence="5" key="1">
    <citation type="submission" date="2023-02" db="EMBL/GenBank/DDBJ databases">
        <title>Polaribacter ponticola sp. nov., isolated from seawater.</title>
        <authorList>
            <person name="Baek J.H."/>
            <person name="Kim J.M."/>
            <person name="Choi D.G."/>
            <person name="Jeon C.O."/>
        </authorList>
    </citation>
    <scope>NUCLEOTIDE SEQUENCE</scope>
    <source>
        <strain evidence="5">MSW5</strain>
    </source>
</reference>
<dbReference type="InterPro" id="IPR001789">
    <property type="entry name" value="Sig_transdc_resp-reg_receiver"/>
</dbReference>
<comment type="caution">
    <text evidence="5">The sequence shown here is derived from an EMBL/GenBank/DDBJ whole genome shotgun (WGS) entry which is preliminary data.</text>
</comment>
<dbReference type="SMART" id="SM00448">
    <property type="entry name" value="REC"/>
    <property type="match status" value="1"/>
</dbReference>
<evidence type="ECO:0000259" key="4">
    <source>
        <dbReference type="PROSITE" id="PS50110"/>
    </source>
</evidence>
<keyword evidence="6" id="KW-1185">Reference proteome</keyword>
<evidence type="ECO:0000256" key="1">
    <source>
        <dbReference type="ARBA" id="ARBA00022553"/>
    </source>
</evidence>
<evidence type="ECO:0000256" key="2">
    <source>
        <dbReference type="ARBA" id="ARBA00023012"/>
    </source>
</evidence>
<feature type="domain" description="Response regulatory" evidence="4">
    <location>
        <begin position="1"/>
        <end position="100"/>
    </location>
</feature>
<dbReference type="Gene3D" id="3.40.50.2300">
    <property type="match status" value="1"/>
</dbReference>
<organism evidence="5 6">
    <name type="scientific">Polaribacter ponticola</name>
    <dbReference type="NCBI Taxonomy" id="2978475"/>
    <lineage>
        <taxon>Bacteria</taxon>
        <taxon>Pseudomonadati</taxon>
        <taxon>Bacteroidota</taxon>
        <taxon>Flavobacteriia</taxon>
        <taxon>Flavobacteriales</taxon>
        <taxon>Flavobacteriaceae</taxon>
    </lineage>
</organism>
<evidence type="ECO:0000256" key="3">
    <source>
        <dbReference type="PROSITE-ProRule" id="PRU00169"/>
    </source>
</evidence>
<dbReference type="PANTHER" id="PTHR45339">
    <property type="entry name" value="HYBRID SIGNAL TRANSDUCTION HISTIDINE KINASE J"/>
    <property type="match status" value="1"/>
</dbReference>
<dbReference type="CDD" id="cd17546">
    <property type="entry name" value="REC_hyHK_CKI1_RcsC-like"/>
    <property type="match status" value="1"/>
</dbReference>
<dbReference type="InterPro" id="IPR011006">
    <property type="entry name" value="CheY-like_superfamily"/>
</dbReference>
<dbReference type="Pfam" id="PF00072">
    <property type="entry name" value="Response_reg"/>
    <property type="match status" value="1"/>
</dbReference>
<dbReference type="SUPFAM" id="SSF52172">
    <property type="entry name" value="CheY-like"/>
    <property type="match status" value="1"/>
</dbReference>
<protein>
    <submittedName>
        <fullName evidence="5">Response regulator</fullName>
    </submittedName>
</protein>
<dbReference type="PANTHER" id="PTHR45339:SF1">
    <property type="entry name" value="HYBRID SIGNAL TRANSDUCTION HISTIDINE KINASE J"/>
    <property type="match status" value="1"/>
</dbReference>
<dbReference type="Proteomes" id="UP001151478">
    <property type="component" value="Unassembled WGS sequence"/>
</dbReference>
<sequence length="106" mass="11940">MQILEKAKLKVEVARNGLTAVEMVEKNSFDAVLMDIQMPIMDGYTASLEIRKFNTNIPILALSASVFMEVKNKITESGMDGFIFKPFDPQDLLNQIEDAIENNTQK</sequence>
<dbReference type="PROSITE" id="PS50110">
    <property type="entry name" value="RESPONSE_REGULATORY"/>
    <property type="match status" value="1"/>
</dbReference>
<feature type="modified residue" description="4-aspartylphosphate" evidence="3">
    <location>
        <position position="35"/>
    </location>
</feature>
<proteinExistence type="predicted"/>
<gene>
    <name evidence="5" type="ORF">N5A56_017205</name>
</gene>
<dbReference type="EMBL" id="JAOSLC020000004">
    <property type="protein sequence ID" value="MDD7916042.1"/>
    <property type="molecule type" value="Genomic_DNA"/>
</dbReference>
<evidence type="ECO:0000313" key="5">
    <source>
        <dbReference type="EMBL" id="MDD7916042.1"/>
    </source>
</evidence>
<evidence type="ECO:0000313" key="6">
    <source>
        <dbReference type="Proteomes" id="UP001151478"/>
    </source>
</evidence>
<accession>A0ABT5SD48</accession>
<name>A0ABT5SD48_9FLAO</name>
<dbReference type="RefSeq" id="WP_274270631.1">
    <property type="nucleotide sequence ID" value="NZ_JAOSLC020000004.1"/>
</dbReference>
<keyword evidence="1 3" id="KW-0597">Phosphoprotein</keyword>